<evidence type="ECO:0000313" key="2">
    <source>
        <dbReference type="Proteomes" id="UP000003172"/>
    </source>
</evidence>
<name>I4FQZ6_MICAE</name>
<dbReference type="RefSeq" id="WP_002760896.1">
    <property type="nucleotide sequence ID" value="NZ_HE972723.1"/>
</dbReference>
<proteinExistence type="predicted"/>
<sequence>MVLNDCFLYEPEKIIRAFIGLVDEVGKLIQGVRFTLNLFTQEREIVSSVESPPPNTPESKLRPVDIGVPAQTGGYILQASVEPFREINPVEEYIGVKKLQELGQ</sequence>
<protein>
    <submittedName>
        <fullName evidence="1">Uncharacterized protein</fullName>
    </submittedName>
</protein>
<dbReference type="Proteomes" id="UP000003172">
    <property type="component" value="Unassembled WGS sequence"/>
</dbReference>
<dbReference type="AlphaFoldDB" id="I4FQZ6"/>
<gene>
    <name evidence="1" type="ORF">MICAB_4280002</name>
</gene>
<evidence type="ECO:0000313" key="1">
    <source>
        <dbReference type="EMBL" id="CCH98071.1"/>
    </source>
</evidence>
<dbReference type="HOGENOM" id="CLU_2246917_0_0_3"/>
<organism evidence="1 2">
    <name type="scientific">Microcystis aeruginosa PCC 9717</name>
    <dbReference type="NCBI Taxonomy" id="1160286"/>
    <lineage>
        <taxon>Bacteria</taxon>
        <taxon>Bacillati</taxon>
        <taxon>Cyanobacteriota</taxon>
        <taxon>Cyanophyceae</taxon>
        <taxon>Oscillatoriophycideae</taxon>
        <taxon>Chroococcales</taxon>
        <taxon>Microcystaceae</taxon>
        <taxon>Microcystis</taxon>
    </lineage>
</organism>
<comment type="caution">
    <text evidence="1">The sequence shown here is derived from an EMBL/GenBank/DDBJ whole genome shotgun (WGS) entry which is preliminary data.</text>
</comment>
<dbReference type="EMBL" id="CAII01000366">
    <property type="protein sequence ID" value="CCH98071.1"/>
    <property type="molecule type" value="Genomic_DNA"/>
</dbReference>
<reference evidence="1 2" key="1">
    <citation type="submission" date="2012-04" db="EMBL/GenBank/DDBJ databases">
        <authorList>
            <person name="Genoscope - CEA"/>
        </authorList>
    </citation>
    <scope>NUCLEOTIDE SEQUENCE [LARGE SCALE GENOMIC DNA]</scope>
    <source>
        <strain evidence="1 2">9717</strain>
    </source>
</reference>
<accession>I4FQZ6</accession>